<dbReference type="EMBL" id="JAAGNZ010000002">
    <property type="protein sequence ID" value="NEU68691.1"/>
    <property type="molecule type" value="Genomic_DNA"/>
</dbReference>
<dbReference type="AlphaFoldDB" id="A0A6M0IMU6"/>
<dbReference type="PANTHER" id="PTHR45033">
    <property type="match status" value="1"/>
</dbReference>
<dbReference type="InterPro" id="IPR013154">
    <property type="entry name" value="ADH-like_N"/>
</dbReference>
<dbReference type="InterPro" id="IPR011032">
    <property type="entry name" value="GroES-like_sf"/>
</dbReference>
<dbReference type="Gene3D" id="3.90.180.10">
    <property type="entry name" value="Medium-chain alcohol dehydrogenases, catalytic domain"/>
    <property type="match status" value="1"/>
</dbReference>
<proteinExistence type="predicted"/>
<dbReference type="SMART" id="SM00829">
    <property type="entry name" value="PKS_ER"/>
    <property type="match status" value="1"/>
</dbReference>
<evidence type="ECO:0000313" key="2">
    <source>
        <dbReference type="EMBL" id="NEU68691.1"/>
    </source>
</evidence>
<dbReference type="Gene3D" id="3.40.50.720">
    <property type="entry name" value="NAD(P)-binding Rossmann-like Domain"/>
    <property type="match status" value="1"/>
</dbReference>
<evidence type="ECO:0000259" key="1">
    <source>
        <dbReference type="SMART" id="SM00829"/>
    </source>
</evidence>
<dbReference type="Pfam" id="PF08240">
    <property type="entry name" value="ADH_N"/>
    <property type="match status" value="1"/>
</dbReference>
<feature type="domain" description="Enoyl reductase (ER)" evidence="1">
    <location>
        <begin position="8"/>
        <end position="344"/>
    </location>
</feature>
<dbReference type="InterPro" id="IPR052711">
    <property type="entry name" value="Zinc_ADH-like"/>
</dbReference>
<dbReference type="InterPro" id="IPR013149">
    <property type="entry name" value="ADH-like_C"/>
</dbReference>
<dbReference type="SUPFAM" id="SSF51735">
    <property type="entry name" value="NAD(P)-binding Rossmann-fold domains"/>
    <property type="match status" value="1"/>
</dbReference>
<protein>
    <submittedName>
        <fullName evidence="2">Zinc-binding dehydrogenase</fullName>
    </submittedName>
</protein>
<dbReference type="GO" id="GO:0016491">
    <property type="term" value="F:oxidoreductase activity"/>
    <property type="evidence" value="ECO:0007669"/>
    <property type="project" value="InterPro"/>
</dbReference>
<comment type="caution">
    <text evidence="2">The sequence shown here is derived from an EMBL/GenBank/DDBJ whole genome shotgun (WGS) entry which is preliminary data.</text>
</comment>
<gene>
    <name evidence="2" type="ORF">GK091_17520</name>
</gene>
<accession>A0A6M0IMU6</accession>
<name>A0A6M0IMU6_9BACT</name>
<dbReference type="RefSeq" id="WP_164041180.1">
    <property type="nucleotide sequence ID" value="NZ_JAAGNZ010000002.1"/>
</dbReference>
<dbReference type="InterPro" id="IPR036291">
    <property type="entry name" value="NAD(P)-bd_dom_sf"/>
</dbReference>
<sequence length="348" mass="36851">MKAIYLPGIHQPIQYVDRPMPTAGPGEVLIKLNAAALNHRDLFIQQGLYPGIKLPVILGSDGAGVVAEVGEGVDSVWRGQAVIINCGQNWGENPKFYGPDFRILGMPDDGTFAEYVTVSANYIYHKPAHLSFEQAAAIPLAGVTAWRTLMTRAGLASAHSVTPEKVLITGIGGGAALFALQFAVGAGAEVWVTSGSDEKLEQAKKMGAAGGVNYREPDWAKQLSAQTGGGQGSSLTRGYFDVIIDSAGGPNFARLVDLAAPGGRIAFYGGTTGNITDVVPAKAFFKQLNIFGSTMGTEHEFADMIAFVSEKKIVPVIDEIFSLADTEQAMSKMNEGKQFGKIILKISA</sequence>
<organism evidence="2 3">
    <name type="scientific">Spirosoma agri</name>
    <dbReference type="NCBI Taxonomy" id="1987381"/>
    <lineage>
        <taxon>Bacteria</taxon>
        <taxon>Pseudomonadati</taxon>
        <taxon>Bacteroidota</taxon>
        <taxon>Cytophagia</taxon>
        <taxon>Cytophagales</taxon>
        <taxon>Cytophagaceae</taxon>
        <taxon>Spirosoma</taxon>
    </lineage>
</organism>
<dbReference type="Proteomes" id="UP000477386">
    <property type="component" value="Unassembled WGS sequence"/>
</dbReference>
<evidence type="ECO:0000313" key="3">
    <source>
        <dbReference type="Proteomes" id="UP000477386"/>
    </source>
</evidence>
<dbReference type="SUPFAM" id="SSF50129">
    <property type="entry name" value="GroES-like"/>
    <property type="match status" value="1"/>
</dbReference>
<keyword evidence="3" id="KW-1185">Reference proteome</keyword>
<dbReference type="PANTHER" id="PTHR45033:SF3">
    <property type="entry name" value="DEHYDROGENASE, PUTATIVE (AFU_ORTHOLOGUE AFUA_2G13270)-RELATED"/>
    <property type="match status" value="1"/>
</dbReference>
<dbReference type="InterPro" id="IPR020843">
    <property type="entry name" value="ER"/>
</dbReference>
<dbReference type="Pfam" id="PF00107">
    <property type="entry name" value="ADH_zinc_N"/>
    <property type="match status" value="1"/>
</dbReference>
<reference evidence="2 3" key="1">
    <citation type="submission" date="2020-02" db="EMBL/GenBank/DDBJ databases">
        <title>Draft genome sequence of two Spirosoma agri KCTC 52727 and Spirosoma terrae KCTC 52035.</title>
        <authorList>
            <person name="Rojas J."/>
            <person name="Ambika Manirajan B."/>
            <person name="Ratering S."/>
            <person name="Suarez C."/>
            <person name="Schnell S."/>
        </authorList>
    </citation>
    <scope>NUCLEOTIDE SEQUENCE [LARGE SCALE GENOMIC DNA]</scope>
    <source>
        <strain evidence="2 3">KCTC 52727</strain>
    </source>
</reference>